<evidence type="ECO:0000313" key="1">
    <source>
        <dbReference type="EMBL" id="OJF71193.1"/>
    </source>
</evidence>
<sequence length="87" mass="10071">MEMMTLMPKVTVVGRPTLGILDYSNCCFVRYDDFTFVYPTSRSLAIDHGKGMTDIGVLPDIEIPWTPEHLERDVDLDYVMELIEEKR</sequence>
<dbReference type="EMBL" id="LZDD01000003">
    <property type="protein sequence ID" value="OJF71193.1"/>
    <property type="molecule type" value="Genomic_DNA"/>
</dbReference>
<accession>A0A1L8MKA5</accession>
<gene>
    <name evidence="1" type="ORF">A9Q68_08300</name>
</gene>
<dbReference type="AlphaFoldDB" id="A0A1L8MKA5"/>
<protein>
    <submittedName>
        <fullName evidence="1">Uncharacterized protein</fullName>
    </submittedName>
</protein>
<dbReference type="SUPFAM" id="SSF52096">
    <property type="entry name" value="ClpP/crotonase"/>
    <property type="match status" value="1"/>
</dbReference>
<keyword evidence="2" id="KW-1185">Reference proteome</keyword>
<comment type="caution">
    <text evidence="1">The sequence shown here is derived from an EMBL/GenBank/DDBJ whole genome shotgun (WGS) entry which is preliminary data.</text>
</comment>
<name>A0A1L8MKA5_9STRE</name>
<dbReference type="Proteomes" id="UP000182015">
    <property type="component" value="Unassembled WGS sequence"/>
</dbReference>
<dbReference type="InterPro" id="IPR029045">
    <property type="entry name" value="ClpP/crotonase-like_dom_sf"/>
</dbReference>
<proteinExistence type="predicted"/>
<dbReference type="STRING" id="1856638.A9Q68_08300"/>
<organism evidence="1 2">
    <name type="scientific">Streptococcus bovimastitidis</name>
    <dbReference type="NCBI Taxonomy" id="1856638"/>
    <lineage>
        <taxon>Bacteria</taxon>
        <taxon>Bacillati</taxon>
        <taxon>Bacillota</taxon>
        <taxon>Bacilli</taxon>
        <taxon>Lactobacillales</taxon>
        <taxon>Streptococcaceae</taxon>
        <taxon>Streptococcus</taxon>
    </lineage>
</organism>
<dbReference type="Gene3D" id="3.90.226.10">
    <property type="entry name" value="2-enoyl-CoA Hydratase, Chain A, domain 1"/>
    <property type="match status" value="1"/>
</dbReference>
<reference evidence="2" key="1">
    <citation type="submission" date="2016-06" db="EMBL/GenBank/DDBJ databases">
        <authorList>
            <person name="de Vries S.P.W."/>
            <person name="Hadjirin N.F."/>
            <person name="Lay E.M."/>
            <person name="Zadoks R.N."/>
            <person name="Peacock S.J."/>
            <person name="Parkhill J."/>
            <person name="Grant A.J."/>
            <person name="Mcdougall S."/>
            <person name="Holmes M.A."/>
        </authorList>
    </citation>
    <scope>NUCLEOTIDE SEQUENCE [LARGE SCALE GENOMIC DNA]</scope>
    <source>
        <strain evidence="2">NZ1587</strain>
    </source>
</reference>
<evidence type="ECO:0000313" key="2">
    <source>
        <dbReference type="Proteomes" id="UP000182015"/>
    </source>
</evidence>